<name>A0ABW8KCR1_9GAMM</name>
<dbReference type="Pfam" id="PF11218">
    <property type="entry name" value="DUF3011"/>
    <property type="match status" value="2"/>
</dbReference>
<keyword evidence="1" id="KW-0732">Signal</keyword>
<feature type="signal peptide" evidence="1">
    <location>
        <begin position="1"/>
        <end position="27"/>
    </location>
</feature>
<dbReference type="EMBL" id="JADIKL010000002">
    <property type="protein sequence ID" value="MFK2929919.1"/>
    <property type="molecule type" value="Genomic_DNA"/>
</dbReference>
<keyword evidence="3" id="KW-1185">Reference proteome</keyword>
<reference evidence="2 3" key="1">
    <citation type="submission" date="2020-10" db="EMBL/GenBank/DDBJ databases">
        <title>Phylogeny of dyella-like bacteria.</title>
        <authorList>
            <person name="Fu J."/>
        </authorList>
    </citation>
    <scope>NUCLEOTIDE SEQUENCE [LARGE SCALE GENOMIC DNA]</scope>
    <source>
        <strain evidence="2 3">DKC-1</strain>
    </source>
</reference>
<protein>
    <submittedName>
        <fullName evidence="2">DUF3011 domain-containing protein</fullName>
    </submittedName>
</protein>
<feature type="chain" id="PRO_5045577738" evidence="1">
    <location>
        <begin position="28"/>
        <end position="179"/>
    </location>
</feature>
<evidence type="ECO:0000256" key="1">
    <source>
        <dbReference type="SAM" id="SignalP"/>
    </source>
</evidence>
<evidence type="ECO:0000313" key="2">
    <source>
        <dbReference type="EMBL" id="MFK2929919.1"/>
    </source>
</evidence>
<evidence type="ECO:0000313" key="3">
    <source>
        <dbReference type="Proteomes" id="UP001620397"/>
    </source>
</evidence>
<comment type="caution">
    <text evidence="2">The sequence shown here is derived from an EMBL/GenBank/DDBJ whole genome shotgun (WGS) entry which is preliminary data.</text>
</comment>
<dbReference type="InterPro" id="IPR021381">
    <property type="entry name" value="DUF3011"/>
</dbReference>
<dbReference type="Proteomes" id="UP001620397">
    <property type="component" value="Unassembled WGS sequence"/>
</dbReference>
<proteinExistence type="predicted"/>
<organism evidence="2 3">
    <name type="scientific">Dyella agri</name>
    <dbReference type="NCBI Taxonomy" id="1926869"/>
    <lineage>
        <taxon>Bacteria</taxon>
        <taxon>Pseudomonadati</taxon>
        <taxon>Pseudomonadota</taxon>
        <taxon>Gammaproteobacteria</taxon>
        <taxon>Lysobacterales</taxon>
        <taxon>Rhodanobacteraceae</taxon>
        <taxon>Dyella</taxon>
    </lineage>
</organism>
<sequence length="179" mass="19729">MQTTLKIVLAAGVMLVAGGLAPRGAQAQGYGDRDRDRGQNQEVYCASNDSRGSRCQMPWRDSVLSQQMSKASCIEGQTWGSDPYSVWIKGGCRGNFRNARGWDRPGYGGGPGGQEVYCASNDNRGTRCQMPWRYSVLSRQMSDAACIEGRTWGSDPYSVWVKGGCRAQFRDARGGRPRW</sequence>
<dbReference type="RefSeq" id="WP_404536404.1">
    <property type="nucleotide sequence ID" value="NZ_JADIKL010000002.1"/>
</dbReference>
<accession>A0ABW8KCR1</accession>
<gene>
    <name evidence="2" type="ORF">ISP14_03850</name>
</gene>